<reference evidence="4" key="1">
    <citation type="journal article" date="2018" name="Nat. Microbiol.">
        <title>Leveraging single-cell genomics to expand the fungal tree of life.</title>
        <authorList>
            <person name="Ahrendt S.R."/>
            <person name="Quandt C.A."/>
            <person name="Ciobanu D."/>
            <person name="Clum A."/>
            <person name="Salamov A."/>
            <person name="Andreopoulos B."/>
            <person name="Cheng J.F."/>
            <person name="Woyke T."/>
            <person name="Pelin A."/>
            <person name="Henrissat B."/>
            <person name="Reynolds N.K."/>
            <person name="Benny G.L."/>
            <person name="Smith M.E."/>
            <person name="James T.Y."/>
            <person name="Grigoriev I.V."/>
        </authorList>
    </citation>
    <scope>NUCLEOTIDE SEQUENCE [LARGE SCALE GENOMIC DNA]</scope>
    <source>
        <strain evidence="4">Benny S71-1</strain>
    </source>
</reference>
<feature type="compositionally biased region" description="Polar residues" evidence="1">
    <location>
        <begin position="342"/>
        <end position="352"/>
    </location>
</feature>
<feature type="region of interest" description="Disordered" evidence="1">
    <location>
        <begin position="19"/>
        <end position="74"/>
    </location>
</feature>
<proteinExistence type="predicted"/>
<dbReference type="EMBL" id="KZ989981">
    <property type="protein sequence ID" value="RKP24900.1"/>
    <property type="molecule type" value="Genomic_DNA"/>
</dbReference>
<feature type="compositionally biased region" description="Polar residues" evidence="1">
    <location>
        <begin position="277"/>
        <end position="297"/>
    </location>
</feature>
<feature type="transmembrane region" description="Helical" evidence="2">
    <location>
        <begin position="84"/>
        <end position="106"/>
    </location>
</feature>
<feature type="region of interest" description="Disordered" evidence="1">
    <location>
        <begin position="247"/>
        <end position="299"/>
    </location>
</feature>
<keyword evidence="4" id="KW-1185">Reference proteome</keyword>
<dbReference type="OrthoDB" id="5597545at2759"/>
<gene>
    <name evidence="3" type="ORF">SYNPS1DRAFT_29354</name>
</gene>
<accession>A0A4P9Z0M0</accession>
<feature type="region of interest" description="Disordered" evidence="1">
    <location>
        <begin position="206"/>
        <end position="234"/>
    </location>
</feature>
<keyword evidence="2" id="KW-0472">Membrane</keyword>
<keyword evidence="2" id="KW-0812">Transmembrane</keyword>
<evidence type="ECO:0000313" key="3">
    <source>
        <dbReference type="EMBL" id="RKP24900.1"/>
    </source>
</evidence>
<organism evidence="3 4">
    <name type="scientific">Syncephalis pseudoplumigaleata</name>
    <dbReference type="NCBI Taxonomy" id="1712513"/>
    <lineage>
        <taxon>Eukaryota</taxon>
        <taxon>Fungi</taxon>
        <taxon>Fungi incertae sedis</taxon>
        <taxon>Zoopagomycota</taxon>
        <taxon>Zoopagomycotina</taxon>
        <taxon>Zoopagomycetes</taxon>
        <taxon>Zoopagales</taxon>
        <taxon>Piptocephalidaceae</taxon>
        <taxon>Syncephalis</taxon>
    </lineage>
</organism>
<protein>
    <submittedName>
        <fullName evidence="3">Uncharacterized protein</fullName>
    </submittedName>
</protein>
<sequence length="452" mass="48359">MENGPDLSSPASAPIIVATPMTLLTPTSTPTPTSTISTSTSTQSDTTSTSSTEPAPTGPAPTFTNGDAAARAPSRVGGLSVPSLVAICISSLIVAAFIAAVLIVWIRRRQRVQNARFEGAEEQQQQQQKRRHSGSIRELRRSINTTTIDEPVIARRGHAPASPIRTSRPPLTTVENVETSTVIFNQNDYIVADTMVNSNAIALPKSPVTHERRSASGSSTPTDEFHATRARHSVQNVNFDPEALLEATGRHSRSSTVVLDLDGGNSRAGEHAGDRATSINNQRRLSRPLSMQHSSDMPQHDVHADMPLDADEITKRQPTLPDLSAIAGDIALFAPMRPRHASQVSTPLSPSHSPYRRQDEDREVAAVQSATETTPPVDVVALATAMTRSHSAPIDDAFIGDHQATDADADAAPPRMSTDSAGRRRLLASPSVGSLRRQSPIRRKSRNDAGPS</sequence>
<evidence type="ECO:0000313" key="4">
    <source>
        <dbReference type="Proteomes" id="UP000278143"/>
    </source>
</evidence>
<dbReference type="AlphaFoldDB" id="A0A4P9Z0M0"/>
<keyword evidence="2" id="KW-1133">Transmembrane helix</keyword>
<dbReference type="Proteomes" id="UP000278143">
    <property type="component" value="Unassembled WGS sequence"/>
</dbReference>
<name>A0A4P9Z0M0_9FUNG</name>
<evidence type="ECO:0000256" key="1">
    <source>
        <dbReference type="SAM" id="MobiDB-lite"/>
    </source>
</evidence>
<feature type="region of interest" description="Disordered" evidence="1">
    <location>
        <begin position="341"/>
        <end position="362"/>
    </location>
</feature>
<evidence type="ECO:0000256" key="2">
    <source>
        <dbReference type="SAM" id="Phobius"/>
    </source>
</evidence>
<feature type="region of interest" description="Disordered" evidence="1">
    <location>
        <begin position="404"/>
        <end position="452"/>
    </location>
</feature>
<feature type="compositionally biased region" description="Low complexity" evidence="1">
    <location>
        <begin position="19"/>
        <end position="64"/>
    </location>
</feature>